<keyword evidence="1" id="KW-1133">Transmembrane helix</keyword>
<feature type="transmembrane region" description="Helical" evidence="1">
    <location>
        <begin position="64"/>
        <end position="86"/>
    </location>
</feature>
<evidence type="ECO:0000256" key="1">
    <source>
        <dbReference type="SAM" id="Phobius"/>
    </source>
</evidence>
<gene>
    <name evidence="2" type="ORF">L873DRAFT_1097964</name>
</gene>
<evidence type="ECO:0000313" key="2">
    <source>
        <dbReference type="EMBL" id="RPA97623.1"/>
    </source>
</evidence>
<keyword evidence="1" id="KW-0472">Membrane</keyword>
<dbReference type="Proteomes" id="UP000276215">
    <property type="component" value="Unassembled WGS sequence"/>
</dbReference>
<keyword evidence="1" id="KW-0812">Transmembrane</keyword>
<keyword evidence="3" id="KW-1185">Reference proteome</keyword>
<protein>
    <submittedName>
        <fullName evidence="2">Uncharacterized protein</fullName>
    </submittedName>
</protein>
<organism evidence="2 3">
    <name type="scientific">Choiromyces venosus 120613-1</name>
    <dbReference type="NCBI Taxonomy" id="1336337"/>
    <lineage>
        <taxon>Eukaryota</taxon>
        <taxon>Fungi</taxon>
        <taxon>Dikarya</taxon>
        <taxon>Ascomycota</taxon>
        <taxon>Pezizomycotina</taxon>
        <taxon>Pezizomycetes</taxon>
        <taxon>Pezizales</taxon>
        <taxon>Tuberaceae</taxon>
        <taxon>Choiromyces</taxon>
    </lineage>
</organism>
<accession>A0A3N4JHC6</accession>
<dbReference type="AlphaFoldDB" id="A0A3N4JHC6"/>
<sequence>MLSPMDGCSVGGRPTYRQHQATVESYSMLSRLIRRWRVISLRVFSFFPLNSIHSKAEAPPWGEIAGLSNSILLTILTSLAAFIARARKESAGAFKRQIVCGVS</sequence>
<reference evidence="2 3" key="1">
    <citation type="journal article" date="2018" name="Nat. Ecol. Evol.">
        <title>Pezizomycetes genomes reveal the molecular basis of ectomycorrhizal truffle lifestyle.</title>
        <authorList>
            <person name="Murat C."/>
            <person name="Payen T."/>
            <person name="Noel B."/>
            <person name="Kuo A."/>
            <person name="Morin E."/>
            <person name="Chen J."/>
            <person name="Kohler A."/>
            <person name="Krizsan K."/>
            <person name="Balestrini R."/>
            <person name="Da Silva C."/>
            <person name="Montanini B."/>
            <person name="Hainaut M."/>
            <person name="Levati E."/>
            <person name="Barry K.W."/>
            <person name="Belfiori B."/>
            <person name="Cichocki N."/>
            <person name="Clum A."/>
            <person name="Dockter R.B."/>
            <person name="Fauchery L."/>
            <person name="Guy J."/>
            <person name="Iotti M."/>
            <person name="Le Tacon F."/>
            <person name="Lindquist E.A."/>
            <person name="Lipzen A."/>
            <person name="Malagnac F."/>
            <person name="Mello A."/>
            <person name="Molinier V."/>
            <person name="Miyauchi S."/>
            <person name="Poulain J."/>
            <person name="Riccioni C."/>
            <person name="Rubini A."/>
            <person name="Sitrit Y."/>
            <person name="Splivallo R."/>
            <person name="Traeger S."/>
            <person name="Wang M."/>
            <person name="Zifcakova L."/>
            <person name="Wipf D."/>
            <person name="Zambonelli A."/>
            <person name="Paolocci F."/>
            <person name="Nowrousian M."/>
            <person name="Ottonello S."/>
            <person name="Baldrian P."/>
            <person name="Spatafora J.W."/>
            <person name="Henrissat B."/>
            <person name="Nagy L.G."/>
            <person name="Aury J.M."/>
            <person name="Wincker P."/>
            <person name="Grigoriev I.V."/>
            <person name="Bonfante P."/>
            <person name="Martin F.M."/>
        </authorList>
    </citation>
    <scope>NUCLEOTIDE SEQUENCE [LARGE SCALE GENOMIC DNA]</scope>
    <source>
        <strain evidence="2 3">120613-1</strain>
    </source>
</reference>
<evidence type="ECO:0000313" key="3">
    <source>
        <dbReference type="Proteomes" id="UP000276215"/>
    </source>
</evidence>
<dbReference type="EMBL" id="ML120402">
    <property type="protein sequence ID" value="RPA97623.1"/>
    <property type="molecule type" value="Genomic_DNA"/>
</dbReference>
<proteinExistence type="predicted"/>
<name>A0A3N4JHC6_9PEZI</name>